<gene>
    <name evidence="8" type="ORF">B2J93_3224</name>
</gene>
<dbReference type="FunCoup" id="A0A218Z5E3">
    <property type="interactions" value="24"/>
</dbReference>
<feature type="transmembrane region" description="Helical" evidence="6">
    <location>
        <begin position="473"/>
        <end position="499"/>
    </location>
</feature>
<dbReference type="AlphaFoldDB" id="A0A218Z5E3"/>
<accession>A0A218Z5E3</accession>
<evidence type="ECO:0000256" key="2">
    <source>
        <dbReference type="ARBA" id="ARBA00022692"/>
    </source>
</evidence>
<evidence type="ECO:0000256" key="4">
    <source>
        <dbReference type="ARBA" id="ARBA00023136"/>
    </source>
</evidence>
<feature type="transmembrane region" description="Helical" evidence="6">
    <location>
        <begin position="448"/>
        <end position="467"/>
    </location>
</feature>
<keyword evidence="3 6" id="KW-1133">Transmembrane helix</keyword>
<keyword evidence="2 6" id="KW-0812">Transmembrane</keyword>
<feature type="transmembrane region" description="Helical" evidence="6">
    <location>
        <begin position="551"/>
        <end position="575"/>
    </location>
</feature>
<feature type="transmembrane region" description="Helical" evidence="6">
    <location>
        <begin position="417"/>
        <end position="436"/>
    </location>
</feature>
<evidence type="ECO:0000256" key="6">
    <source>
        <dbReference type="SAM" id="Phobius"/>
    </source>
</evidence>
<dbReference type="GO" id="GO:0022857">
    <property type="term" value="F:transmembrane transporter activity"/>
    <property type="evidence" value="ECO:0007669"/>
    <property type="project" value="InterPro"/>
</dbReference>
<dbReference type="InParanoid" id="A0A218Z5E3"/>
<comment type="caution">
    <text evidence="8">The sequence shown here is derived from an EMBL/GenBank/DDBJ whole genome shotgun (WGS) entry which is preliminary data.</text>
</comment>
<feature type="transmembrane region" description="Helical" evidence="6">
    <location>
        <begin position="176"/>
        <end position="198"/>
    </location>
</feature>
<evidence type="ECO:0000256" key="1">
    <source>
        <dbReference type="ARBA" id="ARBA00004141"/>
    </source>
</evidence>
<protein>
    <recommendedName>
        <fullName evidence="7">Major facilitator superfamily (MFS) profile domain-containing protein</fullName>
    </recommendedName>
</protein>
<dbReference type="PANTHER" id="PTHR42718">
    <property type="entry name" value="MAJOR FACILITATOR SUPERFAMILY MULTIDRUG TRANSPORTER MFSC"/>
    <property type="match status" value="1"/>
</dbReference>
<feature type="transmembrane region" description="Helical" evidence="6">
    <location>
        <begin position="314"/>
        <end position="335"/>
    </location>
</feature>
<sequence>MALNTIDNNAAESPRSSSTIDGEKEFMAKGMETPSSGAATVIAPSYPPSTVSSEIDDKQEPDFDTAIESSYPNSNHDPEAELPVSRPSSLNPKQSHTSPLTSLPREIAFVGILCMAQLFTQASLGQAIAPLHIIGASLGTSSPEQLSWFPAAYSLTVGTFILIAGRLGDLYGHKRFFMAGFVWYGVWSLLCGFAVYVPRSANHSLIFFDICRAMQGIGPAFLLPNVVAILGRTYPPGRRKEMVFSIFGATAPSGFVVGAVFSSLFAQLAWWPWAFWTMGIMCFVMALAGYFAIPFSPPPQLPSLPAAGRTTAFARTDALGCVTGVTALVLINFAWNQGPVVGWSTPYTYILLIVGFLFLGIFAFVESRADFPLVPLDALTKDTAFVLGCMAFGWGSFGIWVFYIWQFIEELRDVTPLLGSAMFIPCAFSGLAAALTTGRILHRVGPSLVMMMSMTAFTVGIVLVATAPVGQTYWAQTFVSVCVMPWGMDMSFPAATILLSDHMRREHQGVAASLVNTVINYSVSIGLGFAGTIESRVNRSGGELLKGYRGAWYMGIGLAGAGIVLSMLFGGTHLVERKKERRMKGVDVDKGGWEGEDREGA</sequence>
<keyword evidence="9" id="KW-1185">Reference proteome</keyword>
<comment type="subcellular location">
    <subcellularLocation>
        <location evidence="1">Membrane</location>
        <topology evidence="1">Multi-pass membrane protein</topology>
    </subcellularLocation>
</comment>
<dbReference type="Pfam" id="PF07690">
    <property type="entry name" value="MFS_1"/>
    <property type="match status" value="2"/>
</dbReference>
<dbReference type="GO" id="GO:0016020">
    <property type="term" value="C:membrane"/>
    <property type="evidence" value="ECO:0007669"/>
    <property type="project" value="UniProtKB-SubCell"/>
</dbReference>
<feature type="transmembrane region" description="Helical" evidence="6">
    <location>
        <begin position="146"/>
        <end position="164"/>
    </location>
</feature>
<dbReference type="Proteomes" id="UP000242519">
    <property type="component" value="Unassembled WGS sequence"/>
</dbReference>
<evidence type="ECO:0000313" key="8">
    <source>
        <dbReference type="EMBL" id="OWP02436.1"/>
    </source>
</evidence>
<dbReference type="PROSITE" id="PS50850">
    <property type="entry name" value="MFS"/>
    <property type="match status" value="1"/>
</dbReference>
<keyword evidence="4 6" id="KW-0472">Membrane</keyword>
<feature type="transmembrane region" description="Helical" evidence="6">
    <location>
        <begin position="242"/>
        <end position="261"/>
    </location>
</feature>
<feature type="transmembrane region" description="Helical" evidence="6">
    <location>
        <begin position="273"/>
        <end position="293"/>
    </location>
</feature>
<evidence type="ECO:0000256" key="5">
    <source>
        <dbReference type="SAM" id="MobiDB-lite"/>
    </source>
</evidence>
<dbReference type="InterPro" id="IPR020846">
    <property type="entry name" value="MFS_dom"/>
</dbReference>
<evidence type="ECO:0000313" key="9">
    <source>
        <dbReference type="Proteomes" id="UP000242519"/>
    </source>
</evidence>
<dbReference type="EMBL" id="MZNU01000236">
    <property type="protein sequence ID" value="OWP02436.1"/>
    <property type="molecule type" value="Genomic_DNA"/>
</dbReference>
<name>A0A218Z5E3_9HELO</name>
<dbReference type="InterPro" id="IPR011701">
    <property type="entry name" value="MFS"/>
</dbReference>
<dbReference type="CDD" id="cd17476">
    <property type="entry name" value="MFS_Amf1_MDR_like"/>
    <property type="match status" value="1"/>
</dbReference>
<feature type="compositionally biased region" description="Polar residues" evidence="5">
    <location>
        <begin position="86"/>
        <end position="99"/>
    </location>
</feature>
<dbReference type="SUPFAM" id="SSF103473">
    <property type="entry name" value="MFS general substrate transporter"/>
    <property type="match status" value="1"/>
</dbReference>
<dbReference type="Gene3D" id="1.20.1250.20">
    <property type="entry name" value="MFS general substrate transporter like domains"/>
    <property type="match status" value="2"/>
</dbReference>
<dbReference type="InterPro" id="IPR036259">
    <property type="entry name" value="MFS_trans_sf"/>
</dbReference>
<evidence type="ECO:0000256" key="3">
    <source>
        <dbReference type="ARBA" id="ARBA00022989"/>
    </source>
</evidence>
<feature type="transmembrane region" description="Helical" evidence="6">
    <location>
        <begin position="107"/>
        <end position="134"/>
    </location>
</feature>
<organism evidence="8 9">
    <name type="scientific">Diplocarpon coronariae</name>
    <dbReference type="NCBI Taxonomy" id="2795749"/>
    <lineage>
        <taxon>Eukaryota</taxon>
        <taxon>Fungi</taxon>
        <taxon>Dikarya</taxon>
        <taxon>Ascomycota</taxon>
        <taxon>Pezizomycotina</taxon>
        <taxon>Leotiomycetes</taxon>
        <taxon>Helotiales</taxon>
        <taxon>Drepanopezizaceae</taxon>
        <taxon>Diplocarpon</taxon>
    </lineage>
</organism>
<feature type="transmembrane region" description="Helical" evidence="6">
    <location>
        <begin position="385"/>
        <end position="405"/>
    </location>
</feature>
<feature type="domain" description="Major facilitator superfamily (MFS) profile" evidence="7">
    <location>
        <begin position="109"/>
        <end position="578"/>
    </location>
</feature>
<dbReference type="PANTHER" id="PTHR42718:SF1">
    <property type="entry name" value="LOW AFFINITY AMMONIUM TRANSPORTER"/>
    <property type="match status" value="1"/>
</dbReference>
<feature type="region of interest" description="Disordered" evidence="5">
    <location>
        <begin position="1"/>
        <end position="99"/>
    </location>
</feature>
<feature type="transmembrane region" description="Helical" evidence="6">
    <location>
        <begin position="511"/>
        <end position="531"/>
    </location>
</feature>
<evidence type="ECO:0000259" key="7">
    <source>
        <dbReference type="PROSITE" id="PS50850"/>
    </source>
</evidence>
<dbReference type="OrthoDB" id="2428527at2759"/>
<proteinExistence type="predicted"/>
<feature type="compositionally biased region" description="Polar residues" evidence="5">
    <location>
        <begin position="1"/>
        <end position="20"/>
    </location>
</feature>
<reference evidence="8 9" key="1">
    <citation type="submission" date="2017-04" db="EMBL/GenBank/DDBJ databases">
        <title>Draft genome sequence of Marssonina coronaria NL1: causal agent of apple blotch.</title>
        <authorList>
            <person name="Cheng Q."/>
        </authorList>
    </citation>
    <scope>NUCLEOTIDE SEQUENCE [LARGE SCALE GENOMIC DNA]</scope>
    <source>
        <strain evidence="8 9">NL1</strain>
    </source>
</reference>
<feature type="transmembrane region" description="Helical" evidence="6">
    <location>
        <begin position="347"/>
        <end position="365"/>
    </location>
</feature>
<feature type="transmembrane region" description="Helical" evidence="6">
    <location>
        <begin position="204"/>
        <end position="230"/>
    </location>
</feature>